<feature type="region of interest" description="Disordered" evidence="1">
    <location>
        <begin position="72"/>
        <end position="91"/>
    </location>
</feature>
<keyword evidence="2" id="KW-1133">Transmembrane helix</keyword>
<name>A0A8S5LM86_9CAUD</name>
<protein>
    <submittedName>
        <fullName evidence="3">Holin</fullName>
    </submittedName>
</protein>
<evidence type="ECO:0000256" key="2">
    <source>
        <dbReference type="SAM" id="Phobius"/>
    </source>
</evidence>
<organism evidence="3">
    <name type="scientific">Siphoviridae sp. ctkyH28</name>
    <dbReference type="NCBI Taxonomy" id="2827585"/>
    <lineage>
        <taxon>Viruses</taxon>
        <taxon>Duplodnaviria</taxon>
        <taxon>Heunggongvirae</taxon>
        <taxon>Uroviricota</taxon>
        <taxon>Caudoviricetes</taxon>
    </lineage>
</organism>
<accession>A0A8S5LM86</accession>
<proteinExistence type="predicted"/>
<sequence>MNLKAKLTSRKFWAAVAGIVVGLVVAFGGDRETIELVSGGVLSVISALSFVFVEGGVDKASANAPLHVENVHIGADTGKEEGAGENDAESD</sequence>
<feature type="transmembrane region" description="Helical" evidence="2">
    <location>
        <begin position="12"/>
        <end position="28"/>
    </location>
</feature>
<keyword evidence="2" id="KW-0472">Membrane</keyword>
<evidence type="ECO:0000313" key="3">
    <source>
        <dbReference type="EMBL" id="DAD71189.1"/>
    </source>
</evidence>
<feature type="transmembrane region" description="Helical" evidence="2">
    <location>
        <begin position="34"/>
        <end position="53"/>
    </location>
</feature>
<keyword evidence="2" id="KW-0812">Transmembrane</keyword>
<dbReference type="EMBL" id="BK015877">
    <property type="protein sequence ID" value="DAD71189.1"/>
    <property type="molecule type" value="Genomic_DNA"/>
</dbReference>
<reference evidence="3" key="1">
    <citation type="journal article" date="2021" name="Proc. Natl. Acad. Sci. U.S.A.">
        <title>A Catalog of Tens of Thousands of Viruses from Human Metagenomes Reveals Hidden Associations with Chronic Diseases.</title>
        <authorList>
            <person name="Tisza M.J."/>
            <person name="Buck C.B."/>
        </authorList>
    </citation>
    <scope>NUCLEOTIDE SEQUENCE</scope>
    <source>
        <strain evidence="3">CtkyH28</strain>
    </source>
</reference>
<evidence type="ECO:0000256" key="1">
    <source>
        <dbReference type="SAM" id="MobiDB-lite"/>
    </source>
</evidence>